<dbReference type="Pfam" id="PF00201">
    <property type="entry name" value="UDPGT"/>
    <property type="match status" value="1"/>
</dbReference>
<evidence type="ECO:0000313" key="6">
    <source>
        <dbReference type="Proteomes" id="UP001378592"/>
    </source>
</evidence>
<proteinExistence type="inferred from homology"/>
<reference evidence="5 6" key="1">
    <citation type="submission" date="2024-03" db="EMBL/GenBank/DDBJ databases">
        <title>The genome assembly and annotation of the cricket Gryllus longicercus Weissman &amp; Gray.</title>
        <authorList>
            <person name="Szrajer S."/>
            <person name="Gray D."/>
            <person name="Ylla G."/>
        </authorList>
    </citation>
    <scope>NUCLEOTIDE SEQUENCE [LARGE SCALE GENOMIC DNA]</scope>
    <source>
        <strain evidence="5">DAG 2021-001</strain>
        <tissue evidence="5">Whole body minus gut</tissue>
    </source>
</reference>
<dbReference type="AlphaFoldDB" id="A0AAN9Z5F9"/>
<keyword evidence="3" id="KW-0808">Transferase</keyword>
<evidence type="ECO:0008006" key="7">
    <source>
        <dbReference type="Google" id="ProtNLM"/>
    </source>
</evidence>
<protein>
    <recommendedName>
        <fullName evidence="7">UDP-glucuronosyltransferase</fullName>
    </recommendedName>
</protein>
<keyword evidence="2" id="KW-0328">Glycosyltransferase</keyword>
<dbReference type="EMBL" id="JAZDUA010000224">
    <property type="protein sequence ID" value="KAK7863669.1"/>
    <property type="molecule type" value="Genomic_DNA"/>
</dbReference>
<organism evidence="5 6">
    <name type="scientific">Gryllus longicercus</name>
    <dbReference type="NCBI Taxonomy" id="2509291"/>
    <lineage>
        <taxon>Eukaryota</taxon>
        <taxon>Metazoa</taxon>
        <taxon>Ecdysozoa</taxon>
        <taxon>Arthropoda</taxon>
        <taxon>Hexapoda</taxon>
        <taxon>Insecta</taxon>
        <taxon>Pterygota</taxon>
        <taxon>Neoptera</taxon>
        <taxon>Polyneoptera</taxon>
        <taxon>Orthoptera</taxon>
        <taxon>Ensifera</taxon>
        <taxon>Gryllidea</taxon>
        <taxon>Grylloidea</taxon>
        <taxon>Gryllidae</taxon>
        <taxon>Gryllinae</taxon>
        <taxon>Gryllus</taxon>
    </lineage>
</organism>
<dbReference type="FunFam" id="3.40.50.2000:FF:000050">
    <property type="entry name" value="UDP-glucuronosyltransferase"/>
    <property type="match status" value="1"/>
</dbReference>
<evidence type="ECO:0000313" key="5">
    <source>
        <dbReference type="EMBL" id="KAK7863669.1"/>
    </source>
</evidence>
<keyword evidence="4" id="KW-1133">Transmembrane helix</keyword>
<keyword evidence="6" id="KW-1185">Reference proteome</keyword>
<keyword evidence="4" id="KW-0812">Transmembrane</keyword>
<dbReference type="PANTHER" id="PTHR48043:SF159">
    <property type="entry name" value="EG:EG0003.4 PROTEIN-RELATED"/>
    <property type="match status" value="1"/>
</dbReference>
<gene>
    <name evidence="5" type="ORF">R5R35_006195</name>
</gene>
<dbReference type="Proteomes" id="UP001378592">
    <property type="component" value="Unassembled WGS sequence"/>
</dbReference>
<dbReference type="Gene3D" id="3.40.50.2000">
    <property type="entry name" value="Glycogen Phosphorylase B"/>
    <property type="match status" value="2"/>
</dbReference>
<sequence>MASSQARAICSAAILKYITAIIFILLFLGTSVETAKILAIFSVPARSHVGAYQPLMEELARRGHEMTVVTPFPRTKPLENYNEIIIEDTFPSRDSSEMNLFEYGKNNFLFTMLMMSKIFVSSCEKLVNQPNIQKLIHSTDRSFDLIIYEPFGSQCIYGLLHKFKSPSIQFLPNTITPMLHDSMGNPSTSSYIPDALMEEDTVNFTTRFFTLLRYGFIHIFQLYIQSQMTSIMKKHFPDPSLPSITELETNASFLFLHSHPILNYPKPLTPNTIEVGGLHIKAAGNLPQDLKKYLDDAPEGVIYFSLGSNARSIDMPEAMRNAILKSFSKLKQKVLWKWEADTLPGQPKNVRLGKWLPQHDILAHPNVKLFITHGGLMSIQEATYFGVPMIAIPVMGDQKFNALHAQNNGYALVLEIRNITDKSLDWAINEILLSSSYRETAQKLSRIFQDDPQKPLDRAVFWTEYAIRHKGAPHLHSAALNLNFFQYFFLDVIAVISLLLLASITLLVFLSKMLLKKLFSKSKVVSKKKKTK</sequence>
<evidence type="ECO:0000256" key="1">
    <source>
        <dbReference type="ARBA" id="ARBA00009995"/>
    </source>
</evidence>
<feature type="transmembrane region" description="Helical" evidence="4">
    <location>
        <begin position="484"/>
        <end position="510"/>
    </location>
</feature>
<name>A0AAN9Z5F9_9ORTH</name>
<keyword evidence="4" id="KW-0472">Membrane</keyword>
<dbReference type="SUPFAM" id="SSF53756">
    <property type="entry name" value="UDP-Glycosyltransferase/glycogen phosphorylase"/>
    <property type="match status" value="1"/>
</dbReference>
<dbReference type="CDD" id="cd03784">
    <property type="entry name" value="GT1_Gtf-like"/>
    <property type="match status" value="1"/>
</dbReference>
<dbReference type="GO" id="GO:0008194">
    <property type="term" value="F:UDP-glycosyltransferase activity"/>
    <property type="evidence" value="ECO:0007669"/>
    <property type="project" value="InterPro"/>
</dbReference>
<comment type="caution">
    <text evidence="5">The sequence shown here is derived from an EMBL/GenBank/DDBJ whole genome shotgun (WGS) entry which is preliminary data.</text>
</comment>
<comment type="similarity">
    <text evidence="1">Belongs to the UDP-glycosyltransferase family.</text>
</comment>
<evidence type="ECO:0000256" key="2">
    <source>
        <dbReference type="ARBA" id="ARBA00022676"/>
    </source>
</evidence>
<dbReference type="PANTHER" id="PTHR48043">
    <property type="entry name" value="EG:EG0003.4 PROTEIN-RELATED"/>
    <property type="match status" value="1"/>
</dbReference>
<dbReference type="InterPro" id="IPR002213">
    <property type="entry name" value="UDP_glucos_trans"/>
</dbReference>
<evidence type="ECO:0000256" key="3">
    <source>
        <dbReference type="ARBA" id="ARBA00022679"/>
    </source>
</evidence>
<dbReference type="InterPro" id="IPR050271">
    <property type="entry name" value="UDP-glycosyltransferase"/>
</dbReference>
<accession>A0AAN9Z5F9</accession>
<evidence type="ECO:0000256" key="4">
    <source>
        <dbReference type="SAM" id="Phobius"/>
    </source>
</evidence>